<evidence type="ECO:0000256" key="1">
    <source>
        <dbReference type="SAM" id="MobiDB-lite"/>
    </source>
</evidence>
<dbReference type="PANTHER" id="PTHR24148:SF73">
    <property type="entry name" value="HET DOMAIN PROTEIN (AFU_ORTHOLOGUE AFUA_8G01020)"/>
    <property type="match status" value="1"/>
</dbReference>
<organism evidence="3 4">
    <name type="scientific">Fusarium solani</name>
    <name type="common">Filamentous fungus</name>
    <dbReference type="NCBI Taxonomy" id="169388"/>
    <lineage>
        <taxon>Eukaryota</taxon>
        <taxon>Fungi</taxon>
        <taxon>Dikarya</taxon>
        <taxon>Ascomycota</taxon>
        <taxon>Pezizomycotina</taxon>
        <taxon>Sordariomycetes</taxon>
        <taxon>Hypocreomycetidae</taxon>
        <taxon>Hypocreales</taxon>
        <taxon>Nectriaceae</taxon>
        <taxon>Fusarium</taxon>
        <taxon>Fusarium solani species complex</taxon>
    </lineage>
</organism>
<proteinExistence type="predicted"/>
<feature type="compositionally biased region" description="Polar residues" evidence="1">
    <location>
        <begin position="480"/>
        <end position="492"/>
    </location>
</feature>
<sequence length="682" mass="77462">MAPKRGHSSDPEGPPSVEESGLIPLLLDIQECRIPQQKMIWIVENLECLGRRQSKKRKLGSLKTKESVDVDEEPFWFRQEINAFNDSNFVALSYTWEASETEVQNPKEEGHLIETRDRKNAYRSSVRNSVLERITRYMQRHQVPLLWIDRHSIPQKVCQQPTCKHEACNKKQHALDAMDRVYSLSDHPVALLGRPIEKESEMATLAAILKGQLVECVDGEFQLKETTAFEKAQEALQLLYEITTDKWWSRAWTFQENYRAGLKMTLLIHHSPDLEKPKRIFRHSGKALFNLIPGELSVQSVRFSENATKFCIAFKNLTKKTKEDEEKIQHILRTAGKYTLLLQKSTSMSGIIVSDVLARGVTEPWDLLAIIANCCQYATRLKSTMLQEKSKKGVTLSLSIIALRLLNGEILRNDSAIPASPIDCIHDLFFDGFRAPQGERSLTFNKSCRFVDVQLTTDGIKTTGHLWKLEEPLKAPRSSPRLSQESQRGQQQLPDYHRTRLLQLMELLKANKRKSYTNLINDLKGLLGEDAMIEDEGSFGLRYRRMMAREVVRAMDADEGLSLGCLCDSSGNTTVHRGIFVTGPKAGTLDDQSVTHVFTSLWSETNESDEYYGNDLDHHVSLGVETGDLSLDGPCHSYTKKWVLGLCFFEGVAAYNVVFPWPLGLLEQNFKSDVEGVMENVL</sequence>
<gene>
    <name evidence="3" type="ORF">B0J15DRAFT_494670</name>
</gene>
<feature type="domain" description="Heterokaryon incompatibility" evidence="2">
    <location>
        <begin position="89"/>
        <end position="256"/>
    </location>
</feature>
<evidence type="ECO:0000313" key="4">
    <source>
        <dbReference type="Proteomes" id="UP000736672"/>
    </source>
</evidence>
<dbReference type="InterPro" id="IPR052895">
    <property type="entry name" value="HetReg/Transcr_Mod"/>
</dbReference>
<accession>A0A9P9HDD1</accession>
<keyword evidence="4" id="KW-1185">Reference proteome</keyword>
<dbReference type="OrthoDB" id="270167at2759"/>
<evidence type="ECO:0000313" key="3">
    <source>
        <dbReference type="EMBL" id="KAH7254587.1"/>
    </source>
</evidence>
<name>A0A9P9HDD1_FUSSL</name>
<dbReference type="InterPro" id="IPR010730">
    <property type="entry name" value="HET"/>
</dbReference>
<comment type="caution">
    <text evidence="3">The sequence shown here is derived from an EMBL/GenBank/DDBJ whole genome shotgun (WGS) entry which is preliminary data.</text>
</comment>
<feature type="region of interest" description="Disordered" evidence="1">
    <location>
        <begin position="473"/>
        <end position="492"/>
    </location>
</feature>
<dbReference type="AlphaFoldDB" id="A0A9P9HDD1"/>
<evidence type="ECO:0000259" key="2">
    <source>
        <dbReference type="Pfam" id="PF06985"/>
    </source>
</evidence>
<dbReference type="Proteomes" id="UP000736672">
    <property type="component" value="Unassembled WGS sequence"/>
</dbReference>
<dbReference type="Pfam" id="PF06985">
    <property type="entry name" value="HET"/>
    <property type="match status" value="1"/>
</dbReference>
<dbReference type="EMBL" id="JAGTJS010000010">
    <property type="protein sequence ID" value="KAH7254587.1"/>
    <property type="molecule type" value="Genomic_DNA"/>
</dbReference>
<dbReference type="PANTHER" id="PTHR24148">
    <property type="entry name" value="ANKYRIN REPEAT DOMAIN-CONTAINING PROTEIN 39 HOMOLOG-RELATED"/>
    <property type="match status" value="1"/>
</dbReference>
<protein>
    <recommendedName>
        <fullName evidence="2">Heterokaryon incompatibility domain-containing protein</fullName>
    </recommendedName>
</protein>
<reference evidence="3" key="1">
    <citation type="journal article" date="2021" name="Nat. Commun.">
        <title>Genetic determinants of endophytism in the Arabidopsis root mycobiome.</title>
        <authorList>
            <person name="Mesny F."/>
            <person name="Miyauchi S."/>
            <person name="Thiergart T."/>
            <person name="Pickel B."/>
            <person name="Atanasova L."/>
            <person name="Karlsson M."/>
            <person name="Huettel B."/>
            <person name="Barry K.W."/>
            <person name="Haridas S."/>
            <person name="Chen C."/>
            <person name="Bauer D."/>
            <person name="Andreopoulos W."/>
            <person name="Pangilinan J."/>
            <person name="LaButti K."/>
            <person name="Riley R."/>
            <person name="Lipzen A."/>
            <person name="Clum A."/>
            <person name="Drula E."/>
            <person name="Henrissat B."/>
            <person name="Kohler A."/>
            <person name="Grigoriev I.V."/>
            <person name="Martin F.M."/>
            <person name="Hacquard S."/>
        </authorList>
    </citation>
    <scope>NUCLEOTIDE SEQUENCE</scope>
    <source>
        <strain evidence="3">FSSC 5 MPI-SDFR-AT-0091</strain>
    </source>
</reference>